<accession>A0AA88AQA1</accession>
<sequence>MEEGRRGRGWREREGKMEGVGVEGGSGERKIEHGGGGREIGRGGGGSFCRF</sequence>
<evidence type="ECO:0000313" key="3">
    <source>
        <dbReference type="Proteomes" id="UP001187192"/>
    </source>
</evidence>
<feature type="region of interest" description="Disordered" evidence="1">
    <location>
        <begin position="1"/>
        <end position="51"/>
    </location>
</feature>
<proteinExistence type="predicted"/>
<gene>
    <name evidence="2" type="ORF">TIFTF001_024743</name>
</gene>
<evidence type="ECO:0000256" key="1">
    <source>
        <dbReference type="SAM" id="MobiDB-lite"/>
    </source>
</evidence>
<feature type="compositionally biased region" description="Gly residues" evidence="1">
    <location>
        <begin position="42"/>
        <end position="51"/>
    </location>
</feature>
<feature type="compositionally biased region" description="Basic and acidic residues" evidence="1">
    <location>
        <begin position="26"/>
        <end position="41"/>
    </location>
</feature>
<keyword evidence="3" id="KW-1185">Reference proteome</keyword>
<dbReference type="EMBL" id="BTGU01000058">
    <property type="protein sequence ID" value="GMN55627.1"/>
    <property type="molecule type" value="Genomic_DNA"/>
</dbReference>
<comment type="caution">
    <text evidence="2">The sequence shown here is derived from an EMBL/GenBank/DDBJ whole genome shotgun (WGS) entry which is preliminary data.</text>
</comment>
<name>A0AA88AQA1_FICCA</name>
<organism evidence="2 3">
    <name type="scientific">Ficus carica</name>
    <name type="common">Common fig</name>
    <dbReference type="NCBI Taxonomy" id="3494"/>
    <lineage>
        <taxon>Eukaryota</taxon>
        <taxon>Viridiplantae</taxon>
        <taxon>Streptophyta</taxon>
        <taxon>Embryophyta</taxon>
        <taxon>Tracheophyta</taxon>
        <taxon>Spermatophyta</taxon>
        <taxon>Magnoliopsida</taxon>
        <taxon>eudicotyledons</taxon>
        <taxon>Gunneridae</taxon>
        <taxon>Pentapetalae</taxon>
        <taxon>rosids</taxon>
        <taxon>fabids</taxon>
        <taxon>Rosales</taxon>
        <taxon>Moraceae</taxon>
        <taxon>Ficeae</taxon>
        <taxon>Ficus</taxon>
    </lineage>
</organism>
<feature type="compositionally biased region" description="Basic and acidic residues" evidence="1">
    <location>
        <begin position="1"/>
        <end position="17"/>
    </location>
</feature>
<dbReference type="Proteomes" id="UP001187192">
    <property type="component" value="Unassembled WGS sequence"/>
</dbReference>
<protein>
    <submittedName>
        <fullName evidence="2">Uncharacterized protein</fullName>
    </submittedName>
</protein>
<dbReference type="AlphaFoldDB" id="A0AA88AQA1"/>
<evidence type="ECO:0000313" key="2">
    <source>
        <dbReference type="EMBL" id="GMN55627.1"/>
    </source>
</evidence>
<reference evidence="2" key="1">
    <citation type="submission" date="2023-07" db="EMBL/GenBank/DDBJ databases">
        <title>draft genome sequence of fig (Ficus carica).</title>
        <authorList>
            <person name="Takahashi T."/>
            <person name="Nishimura K."/>
        </authorList>
    </citation>
    <scope>NUCLEOTIDE SEQUENCE</scope>
</reference>